<dbReference type="Pfam" id="PF26138">
    <property type="entry name" value="DUF8040"/>
    <property type="match status" value="1"/>
</dbReference>
<organism evidence="2">
    <name type="scientific">Zea mays</name>
    <name type="common">Maize</name>
    <dbReference type="NCBI Taxonomy" id="4577"/>
    <lineage>
        <taxon>Eukaryota</taxon>
        <taxon>Viridiplantae</taxon>
        <taxon>Streptophyta</taxon>
        <taxon>Embryophyta</taxon>
        <taxon>Tracheophyta</taxon>
        <taxon>Spermatophyta</taxon>
        <taxon>Magnoliopsida</taxon>
        <taxon>Liliopsida</taxon>
        <taxon>Poales</taxon>
        <taxon>Poaceae</taxon>
        <taxon>PACMAD clade</taxon>
        <taxon>Panicoideae</taxon>
        <taxon>Andropogonodae</taxon>
        <taxon>Andropogoneae</taxon>
        <taxon>Tripsacinae</taxon>
        <taxon>Zea</taxon>
    </lineage>
</organism>
<dbReference type="Proteomes" id="UP000251960">
    <property type="component" value="Chromosome 6"/>
</dbReference>
<reference evidence="2" key="1">
    <citation type="journal article" date="2018" name="Nat. Genet.">
        <title>Extensive intraspecific gene order and gene structural variations between Mo17 and other maize genomes.</title>
        <authorList>
            <person name="Sun S."/>
            <person name="Zhou Y."/>
            <person name="Chen J."/>
            <person name="Shi J."/>
            <person name="Zhao H."/>
            <person name="Zhao H."/>
            <person name="Song W."/>
            <person name="Zhang M."/>
            <person name="Cui Y."/>
            <person name="Dong X."/>
            <person name="Liu H."/>
            <person name="Ma X."/>
            <person name="Jiao Y."/>
            <person name="Wang B."/>
            <person name="Wei X."/>
            <person name="Stein J.C."/>
            <person name="Glaubitz J.C."/>
            <person name="Lu F."/>
            <person name="Yu G."/>
            <person name="Liang C."/>
            <person name="Fengler K."/>
            <person name="Li B."/>
            <person name="Rafalski A."/>
            <person name="Schnable P.S."/>
            <person name="Ware D.H."/>
            <person name="Buckler E.S."/>
            <person name="Lai J."/>
        </authorList>
    </citation>
    <scope>NUCLEOTIDE SEQUENCE [LARGE SCALE GENOMIC DNA]</scope>
    <source>
        <tissue evidence="2">Seedling</tissue>
    </source>
</reference>
<dbReference type="InterPro" id="IPR058353">
    <property type="entry name" value="DUF8040"/>
</dbReference>
<proteinExistence type="predicted"/>
<evidence type="ECO:0000259" key="1">
    <source>
        <dbReference type="Pfam" id="PF26138"/>
    </source>
</evidence>
<gene>
    <name evidence="2" type="ORF">Zm00014a_021121</name>
</gene>
<sequence>MKRVPFFHLCDLFRTRGLLKDSIHSNIEGQVAMFLHVVGDNQRFRCIKLTFRSDLVIRDPGRIGVD</sequence>
<evidence type="ECO:0000313" key="2">
    <source>
        <dbReference type="EMBL" id="PWZ19023.1"/>
    </source>
</evidence>
<dbReference type="EMBL" id="NCVQ01000007">
    <property type="protein sequence ID" value="PWZ19023.1"/>
    <property type="molecule type" value="Genomic_DNA"/>
</dbReference>
<feature type="domain" description="DUF8040" evidence="1">
    <location>
        <begin position="1"/>
        <end position="52"/>
    </location>
</feature>
<name>A0A3L6EEY4_MAIZE</name>
<accession>A0A3L6EEY4</accession>
<dbReference type="AlphaFoldDB" id="A0A3L6EEY4"/>
<protein>
    <recommendedName>
        <fullName evidence="1">DUF8040 domain-containing protein</fullName>
    </recommendedName>
</protein>
<comment type="caution">
    <text evidence="2">The sequence shown here is derived from an EMBL/GenBank/DDBJ whole genome shotgun (WGS) entry which is preliminary data.</text>
</comment>